<dbReference type="PANTHER" id="PTHR34821">
    <property type="entry name" value="INNER MEMBRANE PROTEIN YDCZ"/>
    <property type="match status" value="1"/>
</dbReference>
<protein>
    <submittedName>
        <fullName evidence="2">DMT family transporter</fullName>
    </submittedName>
</protein>
<feature type="transmembrane region" description="Helical" evidence="1">
    <location>
        <begin position="37"/>
        <end position="57"/>
    </location>
</feature>
<dbReference type="Proteomes" id="UP000613255">
    <property type="component" value="Unassembled WGS sequence"/>
</dbReference>
<proteinExistence type="predicted"/>
<dbReference type="PANTHER" id="PTHR34821:SF2">
    <property type="entry name" value="INNER MEMBRANE PROTEIN YDCZ"/>
    <property type="match status" value="1"/>
</dbReference>
<feature type="transmembrane region" description="Helical" evidence="1">
    <location>
        <begin position="130"/>
        <end position="146"/>
    </location>
</feature>
<evidence type="ECO:0000256" key="1">
    <source>
        <dbReference type="SAM" id="Phobius"/>
    </source>
</evidence>
<keyword evidence="1" id="KW-0812">Transmembrane</keyword>
<name>A0A934HTZ5_9RHOB</name>
<dbReference type="AlphaFoldDB" id="A0A934HTZ5"/>
<dbReference type="InterPro" id="IPR006750">
    <property type="entry name" value="YdcZ"/>
</dbReference>
<feature type="transmembrane region" description="Helical" evidence="1">
    <location>
        <begin position="73"/>
        <end position="95"/>
    </location>
</feature>
<sequence>MSSITLAALIAVATAGFAITLQAPINAALGRNLGSTLGAASVSFFVGFSLLLALSFLRGEAGAFMRLAATPRWMLVGGALGAFYVWAALWSIPILGALTTASMLILGQMIAALAIDHFGLIGLPVREISLPRLAAAGLVAAGLVLSRF</sequence>
<feature type="transmembrane region" description="Helical" evidence="1">
    <location>
        <begin position="101"/>
        <end position="123"/>
    </location>
</feature>
<gene>
    <name evidence="2" type="ORF">JAO82_11475</name>
</gene>
<accession>A0A934HTZ5</accession>
<keyword evidence="3" id="KW-1185">Reference proteome</keyword>
<dbReference type="EMBL" id="JAEIJD010000010">
    <property type="protein sequence ID" value="MBI6630495.1"/>
    <property type="molecule type" value="Genomic_DNA"/>
</dbReference>
<dbReference type="Pfam" id="PF04657">
    <property type="entry name" value="DMT_YdcZ"/>
    <property type="match status" value="1"/>
</dbReference>
<evidence type="ECO:0000313" key="2">
    <source>
        <dbReference type="EMBL" id="MBI6630495.1"/>
    </source>
</evidence>
<keyword evidence="1" id="KW-1133">Transmembrane helix</keyword>
<dbReference type="RefSeq" id="WP_198686522.1">
    <property type="nucleotide sequence ID" value="NZ_JAEIJD010000010.1"/>
</dbReference>
<dbReference type="GO" id="GO:0005886">
    <property type="term" value="C:plasma membrane"/>
    <property type="evidence" value="ECO:0007669"/>
    <property type="project" value="TreeGrafter"/>
</dbReference>
<evidence type="ECO:0000313" key="3">
    <source>
        <dbReference type="Proteomes" id="UP000613255"/>
    </source>
</evidence>
<reference evidence="2" key="1">
    <citation type="submission" date="2020-12" db="EMBL/GenBank/DDBJ databases">
        <title>Pontibaca salina gen. nov., sp. nov., isolated from marine sediment.</title>
        <authorList>
            <person name="Bo J."/>
            <person name="Wang S."/>
            <person name="Song X."/>
            <person name="Du Z."/>
        </authorList>
    </citation>
    <scope>NUCLEOTIDE SEQUENCE</scope>
    <source>
        <strain evidence="2">S1109L</strain>
    </source>
</reference>
<organism evidence="2 3">
    <name type="scientific">Pontibaca salina</name>
    <dbReference type="NCBI Taxonomy" id="2795731"/>
    <lineage>
        <taxon>Bacteria</taxon>
        <taxon>Pseudomonadati</taxon>
        <taxon>Pseudomonadota</taxon>
        <taxon>Alphaproteobacteria</taxon>
        <taxon>Rhodobacterales</taxon>
        <taxon>Roseobacteraceae</taxon>
        <taxon>Pontibaca</taxon>
    </lineage>
</organism>
<keyword evidence="1" id="KW-0472">Membrane</keyword>
<comment type="caution">
    <text evidence="2">The sequence shown here is derived from an EMBL/GenBank/DDBJ whole genome shotgun (WGS) entry which is preliminary data.</text>
</comment>